<keyword evidence="1" id="KW-1133">Transmembrane helix</keyword>
<proteinExistence type="predicted"/>
<organism evidence="2 3">
    <name type="scientific">Paraglaciecola mesophila</name>
    <dbReference type="NCBI Taxonomy" id="197222"/>
    <lineage>
        <taxon>Bacteria</taxon>
        <taxon>Pseudomonadati</taxon>
        <taxon>Pseudomonadota</taxon>
        <taxon>Gammaproteobacteria</taxon>
        <taxon>Alteromonadales</taxon>
        <taxon>Alteromonadaceae</taxon>
        <taxon>Paraglaciecola</taxon>
    </lineage>
</organism>
<evidence type="ECO:0000256" key="1">
    <source>
        <dbReference type="SAM" id="Phobius"/>
    </source>
</evidence>
<feature type="transmembrane region" description="Helical" evidence="1">
    <location>
        <begin position="116"/>
        <end position="137"/>
    </location>
</feature>
<dbReference type="EMBL" id="CP047656">
    <property type="protein sequence ID" value="QHJ10506.1"/>
    <property type="molecule type" value="Genomic_DNA"/>
</dbReference>
<sequence length="157" mass="18268">MSIEPDYKNYSTAELEEAMGSIDRASYPERFKTIESELLKSQPVVVNEENPIQEKSIEKPTVPIVTKTDGKIVHFIIRLWCVGLFYIPYNDLYEAYFEGTTYTRHHGLITYSSEPILFTIEIGKSIFFAAILILGFIKNPFDYKALISKPYKRLWRQ</sequence>
<dbReference type="Proteomes" id="UP000464524">
    <property type="component" value="Chromosome"/>
</dbReference>
<reference evidence="2 3" key="1">
    <citation type="submission" date="2019-12" db="EMBL/GenBank/DDBJ databases">
        <title>Genome sequencing and assembly of endphytes of Porphyra tenera.</title>
        <authorList>
            <person name="Park J.M."/>
            <person name="Shin R."/>
            <person name="Jo S.H."/>
        </authorList>
    </citation>
    <scope>NUCLEOTIDE SEQUENCE [LARGE SCALE GENOMIC DNA]</scope>
    <source>
        <strain evidence="2 3">GPM4</strain>
    </source>
</reference>
<dbReference type="AlphaFoldDB" id="A0A857JFQ9"/>
<evidence type="ECO:0000313" key="3">
    <source>
        <dbReference type="Proteomes" id="UP000464524"/>
    </source>
</evidence>
<dbReference type="KEGG" id="pmes:FX988_00720"/>
<dbReference type="RefSeq" id="WP_160178374.1">
    <property type="nucleotide sequence ID" value="NZ_CP047656.1"/>
</dbReference>
<keyword evidence="1" id="KW-0472">Membrane</keyword>
<keyword evidence="3" id="KW-1185">Reference proteome</keyword>
<name>A0A857JFQ9_9ALTE</name>
<accession>A0A857JFQ9</accession>
<evidence type="ECO:0000313" key="2">
    <source>
        <dbReference type="EMBL" id="QHJ10506.1"/>
    </source>
</evidence>
<protein>
    <submittedName>
        <fullName evidence="2">Uncharacterized protein</fullName>
    </submittedName>
</protein>
<feature type="transmembrane region" description="Helical" evidence="1">
    <location>
        <begin position="72"/>
        <end position="89"/>
    </location>
</feature>
<dbReference type="OrthoDB" id="6334918at2"/>
<gene>
    <name evidence="2" type="ORF">FX988_00720</name>
</gene>
<keyword evidence="1" id="KW-0812">Transmembrane</keyword>